<dbReference type="OrthoDB" id="562728at2759"/>
<sequence>MGPFDISSLLNVQLRDASDELSDALERTGTILRLYAAAGFKPAPKPSATAVAAHTDTSASACSSAYCGLAPASSPSSSDGSASSSSPTTSAPTSRQSSAQCLFTSCQQTGSGSPSGPLQHQLREAEAALLAERLTAAALAEQLPLIRALGASGPATCTAAANRCCSQPSASAPPPPPSDRLVLTAAGCPAGTPAGHVSRLGQGLLDAALAGQPPMDIPQLNPLAPRTDCARLLKAAHWQPPTCLASLQPGAEQLRPGTASVWKLADEQGLDYIVKVEPCHSDRELASRRAGNKPQATGSGMLVRPRSIAQAASEAITAARINDQCAAMGSPSAPPPVLPPLSTFVRPCSQLGSVLDAGYDKEVVVVFPYVERGDTRQWVSSLAALFARSAAAGCSSLRASSRMLAEELHAKVSDFGAAVEALHNSGWVHGDLKPENAVVLPDRLVLIDVAGAASVRGTWDGFLPGSGTYTPCYAPPEQGDEDAPRRGRPSDVFSFGASVKTMLQDAAGSFGWAAGEQWLQDQEKRSMQYLSPRALRSGARNAAWKARKAVEAAAERLGLPALAAACMAPNPAARPTMGQLRAWLCGC</sequence>
<accession>A0A150G4T9</accession>
<dbReference type="Gene3D" id="1.10.510.10">
    <property type="entry name" value="Transferase(Phosphotransferase) domain 1"/>
    <property type="match status" value="1"/>
</dbReference>
<dbReference type="SMART" id="SM00220">
    <property type="entry name" value="S_TKc"/>
    <property type="match status" value="1"/>
</dbReference>
<dbReference type="AlphaFoldDB" id="A0A150G4T9"/>
<organism evidence="7 8">
    <name type="scientific">Gonium pectorale</name>
    <name type="common">Green alga</name>
    <dbReference type="NCBI Taxonomy" id="33097"/>
    <lineage>
        <taxon>Eukaryota</taxon>
        <taxon>Viridiplantae</taxon>
        <taxon>Chlorophyta</taxon>
        <taxon>core chlorophytes</taxon>
        <taxon>Chlorophyceae</taxon>
        <taxon>CS clade</taxon>
        <taxon>Chlamydomonadales</taxon>
        <taxon>Volvocaceae</taxon>
        <taxon>Gonium</taxon>
    </lineage>
</organism>
<dbReference type="PROSITE" id="PS50011">
    <property type="entry name" value="PROTEIN_KINASE_DOM"/>
    <property type="match status" value="1"/>
</dbReference>
<keyword evidence="8" id="KW-1185">Reference proteome</keyword>
<evidence type="ECO:0000256" key="4">
    <source>
        <dbReference type="ARBA" id="ARBA00022840"/>
    </source>
</evidence>
<feature type="region of interest" description="Disordered" evidence="5">
    <location>
        <begin position="75"/>
        <end position="94"/>
    </location>
</feature>
<dbReference type="PANTHER" id="PTHR43289">
    <property type="entry name" value="MITOGEN-ACTIVATED PROTEIN KINASE KINASE KINASE 20-RELATED"/>
    <property type="match status" value="1"/>
</dbReference>
<dbReference type="InterPro" id="IPR011009">
    <property type="entry name" value="Kinase-like_dom_sf"/>
</dbReference>
<evidence type="ECO:0000256" key="1">
    <source>
        <dbReference type="ARBA" id="ARBA00022679"/>
    </source>
</evidence>
<proteinExistence type="predicted"/>
<dbReference type="SUPFAM" id="SSF56112">
    <property type="entry name" value="Protein kinase-like (PK-like)"/>
    <property type="match status" value="1"/>
</dbReference>
<evidence type="ECO:0000256" key="5">
    <source>
        <dbReference type="SAM" id="MobiDB-lite"/>
    </source>
</evidence>
<protein>
    <recommendedName>
        <fullName evidence="6">Protein kinase domain-containing protein</fullName>
    </recommendedName>
</protein>
<feature type="domain" description="Protein kinase" evidence="6">
    <location>
        <begin position="262"/>
        <end position="584"/>
    </location>
</feature>
<keyword evidence="1" id="KW-0808">Transferase</keyword>
<dbReference type="EMBL" id="LSYV01000062">
    <property type="protein sequence ID" value="KXZ44867.1"/>
    <property type="molecule type" value="Genomic_DNA"/>
</dbReference>
<evidence type="ECO:0000259" key="6">
    <source>
        <dbReference type="PROSITE" id="PS50011"/>
    </source>
</evidence>
<keyword evidence="4" id="KW-0067">ATP-binding</keyword>
<dbReference type="InterPro" id="IPR000719">
    <property type="entry name" value="Prot_kinase_dom"/>
</dbReference>
<name>A0A150G4T9_GONPE</name>
<gene>
    <name evidence="7" type="ORF">GPECTOR_61g820</name>
</gene>
<evidence type="ECO:0000313" key="7">
    <source>
        <dbReference type="EMBL" id="KXZ44867.1"/>
    </source>
</evidence>
<dbReference type="GO" id="GO:0005524">
    <property type="term" value="F:ATP binding"/>
    <property type="evidence" value="ECO:0007669"/>
    <property type="project" value="UniProtKB-KW"/>
</dbReference>
<dbReference type="STRING" id="33097.A0A150G4T9"/>
<dbReference type="GO" id="GO:0004674">
    <property type="term" value="F:protein serine/threonine kinase activity"/>
    <property type="evidence" value="ECO:0007669"/>
    <property type="project" value="TreeGrafter"/>
</dbReference>
<dbReference type="Proteomes" id="UP000075714">
    <property type="component" value="Unassembled WGS sequence"/>
</dbReference>
<dbReference type="PANTHER" id="PTHR43289:SF6">
    <property type="entry name" value="SERINE_THREONINE-PROTEIN KINASE NEKL-3"/>
    <property type="match status" value="1"/>
</dbReference>
<reference evidence="8" key="1">
    <citation type="journal article" date="2016" name="Nat. Commun.">
        <title>The Gonium pectorale genome demonstrates co-option of cell cycle regulation during the evolution of multicellularity.</title>
        <authorList>
            <person name="Hanschen E.R."/>
            <person name="Marriage T.N."/>
            <person name="Ferris P.J."/>
            <person name="Hamaji T."/>
            <person name="Toyoda A."/>
            <person name="Fujiyama A."/>
            <person name="Neme R."/>
            <person name="Noguchi H."/>
            <person name="Minakuchi Y."/>
            <person name="Suzuki M."/>
            <person name="Kawai-Toyooka H."/>
            <person name="Smith D.R."/>
            <person name="Sparks H."/>
            <person name="Anderson J."/>
            <person name="Bakaric R."/>
            <person name="Luria V."/>
            <person name="Karger A."/>
            <person name="Kirschner M.W."/>
            <person name="Durand P.M."/>
            <person name="Michod R.E."/>
            <person name="Nozaki H."/>
            <person name="Olson B.J."/>
        </authorList>
    </citation>
    <scope>NUCLEOTIDE SEQUENCE [LARGE SCALE GENOMIC DNA]</scope>
    <source>
        <strain evidence="8">NIES-2863</strain>
    </source>
</reference>
<keyword evidence="2" id="KW-0547">Nucleotide-binding</keyword>
<evidence type="ECO:0000256" key="3">
    <source>
        <dbReference type="ARBA" id="ARBA00022777"/>
    </source>
</evidence>
<comment type="caution">
    <text evidence="7">The sequence shown here is derived from an EMBL/GenBank/DDBJ whole genome shotgun (WGS) entry which is preliminary data.</text>
</comment>
<evidence type="ECO:0000256" key="2">
    <source>
        <dbReference type="ARBA" id="ARBA00022741"/>
    </source>
</evidence>
<keyword evidence="3" id="KW-0418">Kinase</keyword>
<dbReference type="Pfam" id="PF00069">
    <property type="entry name" value="Pkinase"/>
    <property type="match status" value="1"/>
</dbReference>
<evidence type="ECO:0000313" key="8">
    <source>
        <dbReference type="Proteomes" id="UP000075714"/>
    </source>
</evidence>